<proteinExistence type="predicted"/>
<reference evidence="1 2" key="1">
    <citation type="journal article" date="2019" name="Sci. Rep.">
        <title>Orb-weaving spider Araneus ventricosus genome elucidates the spidroin gene catalogue.</title>
        <authorList>
            <person name="Kono N."/>
            <person name="Nakamura H."/>
            <person name="Ohtoshi R."/>
            <person name="Moran D.A.P."/>
            <person name="Shinohara A."/>
            <person name="Yoshida Y."/>
            <person name="Fujiwara M."/>
            <person name="Mori M."/>
            <person name="Tomita M."/>
            <person name="Arakawa K."/>
        </authorList>
    </citation>
    <scope>NUCLEOTIDE SEQUENCE [LARGE SCALE GENOMIC DNA]</scope>
</reference>
<name>A0A4Y2BBV2_ARAVE</name>
<accession>A0A4Y2BBV2</accession>
<comment type="caution">
    <text evidence="1">The sequence shown here is derived from an EMBL/GenBank/DDBJ whole genome shotgun (WGS) entry which is preliminary data.</text>
</comment>
<dbReference type="AlphaFoldDB" id="A0A4Y2BBV2"/>
<organism evidence="1 2">
    <name type="scientific">Araneus ventricosus</name>
    <name type="common">Orbweaver spider</name>
    <name type="synonym">Epeira ventricosa</name>
    <dbReference type="NCBI Taxonomy" id="182803"/>
    <lineage>
        <taxon>Eukaryota</taxon>
        <taxon>Metazoa</taxon>
        <taxon>Ecdysozoa</taxon>
        <taxon>Arthropoda</taxon>
        <taxon>Chelicerata</taxon>
        <taxon>Arachnida</taxon>
        <taxon>Araneae</taxon>
        <taxon>Araneomorphae</taxon>
        <taxon>Entelegynae</taxon>
        <taxon>Araneoidea</taxon>
        <taxon>Araneidae</taxon>
        <taxon>Araneus</taxon>
    </lineage>
</organism>
<sequence>MKQNFQKCIVYGLEPEFTKEQMETALSQSFGDVDKDLKVLFPIKGRTGKTHWVFQSPVNIYWQLRRRQKFTIDWETHTVKELSSARKCYKCQYLEHTTSHCTPERTCYSFCTGNQRITDCLIRRPSCINCRKHNSKYKTNYRTNDVSIDHTCPIYAAKKVNIQEYDLLTGVDKWTQQAMFYSNIHNNLDPNLQSKFFSIAKIKI</sequence>
<dbReference type="EMBL" id="BGPR01000062">
    <property type="protein sequence ID" value="GBL88766.1"/>
    <property type="molecule type" value="Genomic_DNA"/>
</dbReference>
<gene>
    <name evidence="1" type="ORF">AVEN_158899_1</name>
</gene>
<evidence type="ECO:0000313" key="2">
    <source>
        <dbReference type="Proteomes" id="UP000499080"/>
    </source>
</evidence>
<dbReference type="Proteomes" id="UP000499080">
    <property type="component" value="Unassembled WGS sequence"/>
</dbReference>
<evidence type="ECO:0000313" key="1">
    <source>
        <dbReference type="EMBL" id="GBL88766.1"/>
    </source>
</evidence>
<dbReference type="OrthoDB" id="7699172at2759"/>
<keyword evidence="2" id="KW-1185">Reference proteome</keyword>
<protein>
    <submittedName>
        <fullName evidence="1">Uncharacterized protein</fullName>
    </submittedName>
</protein>